<dbReference type="Pfam" id="PF13727">
    <property type="entry name" value="CoA_binding_3"/>
    <property type="match status" value="1"/>
</dbReference>
<dbReference type="Pfam" id="PF02397">
    <property type="entry name" value="Bac_transf"/>
    <property type="match status" value="1"/>
</dbReference>
<dbReference type="NCBIfam" id="TIGR03025">
    <property type="entry name" value="EPS_sugtrans"/>
    <property type="match status" value="1"/>
</dbReference>
<feature type="transmembrane region" description="Helical" evidence="7">
    <location>
        <begin position="110"/>
        <end position="129"/>
    </location>
</feature>
<keyword evidence="5 7" id="KW-1133">Transmembrane helix</keyword>
<gene>
    <name evidence="9" type="ORF">SAMN04489835_5558</name>
</gene>
<protein>
    <submittedName>
        <fullName evidence="9">Exopolysaccharide biosynthesis polyprenyl glycosylphosphotransferase</fullName>
    </submittedName>
</protein>
<feature type="domain" description="Bacterial sugar transferase" evidence="8">
    <location>
        <begin position="308"/>
        <end position="495"/>
    </location>
</feature>
<evidence type="ECO:0000256" key="6">
    <source>
        <dbReference type="ARBA" id="ARBA00023136"/>
    </source>
</evidence>
<feature type="transmembrane region" description="Helical" evidence="7">
    <location>
        <begin position="66"/>
        <end position="89"/>
    </location>
</feature>
<dbReference type="STRING" id="370526.SAMN04489835_5558"/>
<comment type="subcellular location">
    <subcellularLocation>
        <location evidence="1">Membrane</location>
        <topology evidence="1">Multi-pass membrane protein</topology>
    </subcellularLocation>
</comment>
<evidence type="ECO:0000256" key="4">
    <source>
        <dbReference type="ARBA" id="ARBA00022692"/>
    </source>
</evidence>
<sequence>MSVAEEVFAPANARLTEVRAATAMAWQQRYRRALIATDAVVVVVAMIVAQVVRLGRPESVLNAPTAYYAVFSYYSMLSIIVAGIWLGLLAAYRTRSPRIIGAGVEEYRRVFSATLATVGVIAVGLMILRPEYARGYLAVALPLGLLGLLLSRSLCRRVLARKRLKGKCVQNVLAVGDARAVRSLVQSLSRGWWYGYSVVGVCLTGRPSGGTFDVPGVGSIPVLGDEHQVHEAILETSADTVALTTTDHLGPEGVRELSWDLDKLGVDLVVSPGVVDVAGPRLTLRPVAGLPLIHVEKPQYSGTKKLQKRAFDVCVSITVLMCALPVMLLAAIAIKLTSKGPVFYRSERIGLDGEPFQMIKFRTMVDGADKQIDSLIHINESAGGVLFKIREDPRVTPIGKLLRRYSIDELPQFINVLRRDMSVVGPRPPLRREVDTYTDQVRRRLLVLPGITGLWQVSGRSDLSWEDSVRLDLSYVENWSITNDLLIAAKTIRTVAVGSGAY</sequence>
<evidence type="ECO:0000313" key="9">
    <source>
        <dbReference type="EMBL" id="SEH90989.1"/>
    </source>
</evidence>
<dbReference type="AlphaFoldDB" id="A0A1H6M0U0"/>
<proteinExistence type="inferred from homology"/>
<name>A0A1H6M0U0_MYCRU</name>
<evidence type="ECO:0000259" key="8">
    <source>
        <dbReference type="Pfam" id="PF02397"/>
    </source>
</evidence>
<feature type="transmembrane region" description="Helical" evidence="7">
    <location>
        <begin position="33"/>
        <end position="54"/>
    </location>
</feature>
<dbReference type="GO" id="GO:0016020">
    <property type="term" value="C:membrane"/>
    <property type="evidence" value="ECO:0007669"/>
    <property type="project" value="UniProtKB-SubCell"/>
</dbReference>
<evidence type="ECO:0000256" key="2">
    <source>
        <dbReference type="ARBA" id="ARBA00006464"/>
    </source>
</evidence>
<dbReference type="EMBL" id="LT629971">
    <property type="protein sequence ID" value="SEH90989.1"/>
    <property type="molecule type" value="Genomic_DNA"/>
</dbReference>
<evidence type="ECO:0000256" key="1">
    <source>
        <dbReference type="ARBA" id="ARBA00004141"/>
    </source>
</evidence>
<keyword evidence="6 7" id="KW-0472">Membrane</keyword>
<evidence type="ECO:0000256" key="7">
    <source>
        <dbReference type="SAM" id="Phobius"/>
    </source>
</evidence>
<evidence type="ECO:0000256" key="5">
    <source>
        <dbReference type="ARBA" id="ARBA00022989"/>
    </source>
</evidence>
<dbReference type="InterPro" id="IPR003362">
    <property type="entry name" value="Bact_transf"/>
</dbReference>
<reference evidence="10" key="1">
    <citation type="submission" date="2016-10" db="EMBL/GenBank/DDBJ databases">
        <authorList>
            <person name="Varghese N."/>
            <person name="Submissions S."/>
        </authorList>
    </citation>
    <scope>NUCLEOTIDE SEQUENCE [LARGE SCALE GENOMIC DNA]</scope>
    <source>
        <strain evidence="10">DSM 45405</strain>
    </source>
</reference>
<dbReference type="Proteomes" id="UP000182915">
    <property type="component" value="Chromosome I"/>
</dbReference>
<organism evidence="9 10">
    <name type="scientific">Mycolicibacterium rutilum</name>
    <name type="common">Mycobacterium rutilum</name>
    <dbReference type="NCBI Taxonomy" id="370526"/>
    <lineage>
        <taxon>Bacteria</taxon>
        <taxon>Bacillati</taxon>
        <taxon>Actinomycetota</taxon>
        <taxon>Actinomycetes</taxon>
        <taxon>Mycobacteriales</taxon>
        <taxon>Mycobacteriaceae</taxon>
        <taxon>Mycolicibacterium</taxon>
    </lineage>
</organism>
<keyword evidence="3 9" id="KW-0808">Transferase</keyword>
<comment type="similarity">
    <text evidence="2">Belongs to the bacterial sugar transferase family.</text>
</comment>
<evidence type="ECO:0000313" key="10">
    <source>
        <dbReference type="Proteomes" id="UP000182915"/>
    </source>
</evidence>
<evidence type="ECO:0000256" key="3">
    <source>
        <dbReference type="ARBA" id="ARBA00022679"/>
    </source>
</evidence>
<dbReference type="PANTHER" id="PTHR30576:SF10">
    <property type="entry name" value="SLL5057 PROTEIN"/>
    <property type="match status" value="1"/>
</dbReference>
<accession>A0A1H6M0U0</accession>
<keyword evidence="10" id="KW-1185">Reference proteome</keyword>
<dbReference type="PANTHER" id="PTHR30576">
    <property type="entry name" value="COLANIC BIOSYNTHESIS UDP-GLUCOSE LIPID CARRIER TRANSFERASE"/>
    <property type="match status" value="1"/>
</dbReference>
<feature type="transmembrane region" description="Helical" evidence="7">
    <location>
        <begin position="310"/>
        <end position="334"/>
    </location>
</feature>
<feature type="transmembrane region" description="Helical" evidence="7">
    <location>
        <begin position="135"/>
        <end position="155"/>
    </location>
</feature>
<dbReference type="InterPro" id="IPR017475">
    <property type="entry name" value="EPS_sugar_tfrase"/>
</dbReference>
<keyword evidence="4 7" id="KW-0812">Transmembrane</keyword>
<dbReference type="GO" id="GO:0016780">
    <property type="term" value="F:phosphotransferase activity, for other substituted phosphate groups"/>
    <property type="evidence" value="ECO:0007669"/>
    <property type="project" value="TreeGrafter"/>
</dbReference>